<dbReference type="InterPro" id="IPR036388">
    <property type="entry name" value="WH-like_DNA-bd_sf"/>
</dbReference>
<name>A0A516R1P2_STRST</name>
<dbReference type="EMBL" id="CP040916">
    <property type="protein sequence ID" value="QDQ09578.1"/>
    <property type="molecule type" value="Genomic_DNA"/>
</dbReference>
<gene>
    <name evidence="3" type="ORF">FH965_02555</name>
</gene>
<reference evidence="3 4" key="1">
    <citation type="journal article" date="2019" name="J. Ind. Microbiol. Biotechnol.">
        <title>The complete genomic sequence of Streptomyces spectabilis NRRL-2792 and identification of secondary metabolite biosynthetic gene clusters.</title>
        <authorList>
            <person name="Sinha A."/>
            <person name="Phillips-Salemka S."/>
            <person name="Niraula T.A."/>
            <person name="Short K.A."/>
            <person name="Niraula N.P."/>
        </authorList>
    </citation>
    <scope>NUCLEOTIDE SEQUENCE [LARGE SCALE GENOMIC DNA]</scope>
    <source>
        <strain evidence="3 4">NRRL 2792</strain>
    </source>
</reference>
<dbReference type="InterPro" id="IPR011006">
    <property type="entry name" value="CheY-like_superfamily"/>
</dbReference>
<dbReference type="AlphaFoldDB" id="A0A516R1P2"/>
<proteinExistence type="predicted"/>
<sequence>MSFTTPQSGSSSPPVSPSDEVRALREEVAQLRHAVHAHATVDQAMGVVIALGQLSPQEAWDVLREVSMRTNTKLRLVAEQLVTWGRTTEMDPALRSELERQLALRRQEKGAASGSAASVEDVPLPSRCGGER</sequence>
<dbReference type="InterPro" id="IPR005561">
    <property type="entry name" value="ANTAR"/>
</dbReference>
<dbReference type="SUPFAM" id="SSF52172">
    <property type="entry name" value="CheY-like"/>
    <property type="match status" value="1"/>
</dbReference>
<dbReference type="Gene3D" id="1.10.10.10">
    <property type="entry name" value="Winged helix-like DNA-binding domain superfamily/Winged helix DNA-binding domain"/>
    <property type="match status" value="1"/>
</dbReference>
<dbReference type="RefSeq" id="WP_144001156.1">
    <property type="nucleotide sequence ID" value="NZ_CP040916.1"/>
</dbReference>
<feature type="domain" description="ANTAR" evidence="2">
    <location>
        <begin position="21"/>
        <end position="82"/>
    </location>
</feature>
<dbReference type="GO" id="GO:0003723">
    <property type="term" value="F:RNA binding"/>
    <property type="evidence" value="ECO:0007669"/>
    <property type="project" value="InterPro"/>
</dbReference>
<evidence type="ECO:0000256" key="1">
    <source>
        <dbReference type="SAM" id="MobiDB-lite"/>
    </source>
</evidence>
<organism evidence="3 4">
    <name type="scientific">Streptomyces spectabilis</name>
    <dbReference type="NCBI Taxonomy" id="68270"/>
    <lineage>
        <taxon>Bacteria</taxon>
        <taxon>Bacillati</taxon>
        <taxon>Actinomycetota</taxon>
        <taxon>Actinomycetes</taxon>
        <taxon>Kitasatosporales</taxon>
        <taxon>Streptomycetaceae</taxon>
        <taxon>Streptomyces</taxon>
    </lineage>
</organism>
<dbReference type="SMART" id="SM01012">
    <property type="entry name" value="ANTAR"/>
    <property type="match status" value="1"/>
</dbReference>
<feature type="region of interest" description="Disordered" evidence="1">
    <location>
        <begin position="105"/>
        <end position="132"/>
    </location>
</feature>
<evidence type="ECO:0000313" key="4">
    <source>
        <dbReference type="Proteomes" id="UP000316806"/>
    </source>
</evidence>
<evidence type="ECO:0000259" key="2">
    <source>
        <dbReference type="PROSITE" id="PS50921"/>
    </source>
</evidence>
<dbReference type="PROSITE" id="PS50921">
    <property type="entry name" value="ANTAR"/>
    <property type="match status" value="1"/>
</dbReference>
<dbReference type="Pfam" id="PF03861">
    <property type="entry name" value="ANTAR"/>
    <property type="match status" value="1"/>
</dbReference>
<protein>
    <submittedName>
        <fullName evidence="3">ANTAR domain-containing protein</fullName>
    </submittedName>
</protein>
<dbReference type="Proteomes" id="UP000316806">
    <property type="component" value="Chromosome"/>
</dbReference>
<evidence type="ECO:0000313" key="3">
    <source>
        <dbReference type="EMBL" id="QDQ09578.1"/>
    </source>
</evidence>
<accession>A0A516R1P2</accession>